<dbReference type="Proteomes" id="UP000886886">
    <property type="component" value="Unassembled WGS sequence"/>
</dbReference>
<dbReference type="PROSITE" id="PS00356">
    <property type="entry name" value="HTH_LACI_1"/>
    <property type="match status" value="1"/>
</dbReference>
<dbReference type="PANTHER" id="PTHR30146:SF24">
    <property type="entry name" value="XYLOSE OPERON REGULATORY PROTEIN"/>
    <property type="match status" value="1"/>
</dbReference>
<keyword evidence="2 5" id="KW-0238">DNA-binding</keyword>
<reference evidence="5" key="2">
    <citation type="journal article" date="2021" name="PeerJ">
        <title>Extensive microbial diversity within the chicken gut microbiome revealed by metagenomics and culture.</title>
        <authorList>
            <person name="Gilroy R."/>
            <person name="Ravi A."/>
            <person name="Getino M."/>
            <person name="Pursley I."/>
            <person name="Horton D.L."/>
            <person name="Alikhan N.F."/>
            <person name="Baker D."/>
            <person name="Gharbi K."/>
            <person name="Hall N."/>
            <person name="Watson M."/>
            <person name="Adriaenssens E.M."/>
            <person name="Foster-Nyarko E."/>
            <person name="Jarju S."/>
            <person name="Secka A."/>
            <person name="Antonio M."/>
            <person name="Oren A."/>
            <person name="Chaudhuri R.R."/>
            <person name="La Ragione R."/>
            <person name="Hildebrand F."/>
            <person name="Pallen M.J."/>
        </authorList>
    </citation>
    <scope>NUCLEOTIDE SEQUENCE</scope>
    <source>
        <strain evidence="5">ChiSjej3B21-11622</strain>
    </source>
</reference>
<dbReference type="PRINTS" id="PR00036">
    <property type="entry name" value="HTHLACI"/>
</dbReference>
<dbReference type="GO" id="GO:0003700">
    <property type="term" value="F:DNA-binding transcription factor activity"/>
    <property type="evidence" value="ECO:0007669"/>
    <property type="project" value="TreeGrafter"/>
</dbReference>
<gene>
    <name evidence="5" type="ORF">IAB26_14810</name>
</gene>
<dbReference type="InterPro" id="IPR046335">
    <property type="entry name" value="LacI/GalR-like_sensor"/>
</dbReference>
<dbReference type="PANTHER" id="PTHR30146">
    <property type="entry name" value="LACI-RELATED TRANSCRIPTIONAL REPRESSOR"/>
    <property type="match status" value="1"/>
</dbReference>
<evidence type="ECO:0000256" key="2">
    <source>
        <dbReference type="ARBA" id="ARBA00023125"/>
    </source>
</evidence>
<dbReference type="Gene3D" id="3.40.50.2300">
    <property type="match status" value="2"/>
</dbReference>
<dbReference type="SUPFAM" id="SSF47413">
    <property type="entry name" value="lambda repressor-like DNA-binding domains"/>
    <property type="match status" value="1"/>
</dbReference>
<evidence type="ECO:0000256" key="1">
    <source>
        <dbReference type="ARBA" id="ARBA00023015"/>
    </source>
</evidence>
<sequence length="335" mass="37143">MATLKDIAKEAGVSAMTVSRVMNGNSRAVSEQTARKVRRIAEELGYVPNSSARALVSHSSRLIAALLTEEEQGRSPLSDGYNGFFFGELARQIQRQGYDLMLHYIKDYQEINYSLKSWNVAGAVFIGLFDDNIREIKEHHHIPLIFTDSYSSVRRIANVGIDDFHGGELAAEHFLAKGHQKVAFVGPQAVGNGLVMQRLQGFAAKLKQAGAELMQRHIFCQDGQKMEEILQILMNEPDPVTGIFATSDSCAVEILGAAYRLGYKIPEELSVIGFDDLPISSQTVPPLTTIRQDIVRKAEITCQLLMKHIQDPESPMENVVLDVELKERGSVSERG</sequence>
<protein>
    <submittedName>
        <fullName evidence="5">LacI family DNA-binding transcriptional regulator</fullName>
    </submittedName>
</protein>
<reference evidence="5" key="1">
    <citation type="submission" date="2020-10" db="EMBL/GenBank/DDBJ databases">
        <authorList>
            <person name="Gilroy R."/>
        </authorList>
    </citation>
    <scope>NUCLEOTIDE SEQUENCE</scope>
    <source>
        <strain evidence="5">ChiSjej3B21-11622</strain>
    </source>
</reference>
<evidence type="ECO:0000313" key="5">
    <source>
        <dbReference type="EMBL" id="HIQ97817.1"/>
    </source>
</evidence>
<dbReference type="GO" id="GO:0000976">
    <property type="term" value="F:transcription cis-regulatory region binding"/>
    <property type="evidence" value="ECO:0007669"/>
    <property type="project" value="TreeGrafter"/>
</dbReference>
<name>A0A9D0ZXI0_9FIRM</name>
<dbReference type="InterPro" id="IPR000843">
    <property type="entry name" value="HTH_LacI"/>
</dbReference>
<dbReference type="InterPro" id="IPR010982">
    <property type="entry name" value="Lambda_DNA-bd_dom_sf"/>
</dbReference>
<dbReference type="AlphaFoldDB" id="A0A9D0ZXI0"/>
<dbReference type="Pfam" id="PF00356">
    <property type="entry name" value="LacI"/>
    <property type="match status" value="1"/>
</dbReference>
<evidence type="ECO:0000259" key="4">
    <source>
        <dbReference type="PROSITE" id="PS50932"/>
    </source>
</evidence>
<evidence type="ECO:0000256" key="3">
    <source>
        <dbReference type="ARBA" id="ARBA00023163"/>
    </source>
</evidence>
<keyword evidence="1" id="KW-0805">Transcription regulation</keyword>
<proteinExistence type="predicted"/>
<dbReference type="Gene3D" id="1.10.260.40">
    <property type="entry name" value="lambda repressor-like DNA-binding domains"/>
    <property type="match status" value="1"/>
</dbReference>
<dbReference type="SUPFAM" id="SSF53822">
    <property type="entry name" value="Periplasmic binding protein-like I"/>
    <property type="match status" value="1"/>
</dbReference>
<dbReference type="EMBL" id="DVFT01000218">
    <property type="protein sequence ID" value="HIQ97817.1"/>
    <property type="molecule type" value="Genomic_DNA"/>
</dbReference>
<dbReference type="PROSITE" id="PS50932">
    <property type="entry name" value="HTH_LACI_2"/>
    <property type="match status" value="1"/>
</dbReference>
<dbReference type="CDD" id="cd06267">
    <property type="entry name" value="PBP1_LacI_sugar_binding-like"/>
    <property type="match status" value="1"/>
</dbReference>
<dbReference type="SMART" id="SM00354">
    <property type="entry name" value="HTH_LACI"/>
    <property type="match status" value="1"/>
</dbReference>
<organism evidence="5 6">
    <name type="scientific">Candidatus Limivivens merdigallinarum</name>
    <dbReference type="NCBI Taxonomy" id="2840859"/>
    <lineage>
        <taxon>Bacteria</taxon>
        <taxon>Bacillati</taxon>
        <taxon>Bacillota</taxon>
        <taxon>Clostridia</taxon>
        <taxon>Lachnospirales</taxon>
        <taxon>Lachnospiraceae</taxon>
        <taxon>Lachnospiraceae incertae sedis</taxon>
        <taxon>Candidatus Limivivens</taxon>
    </lineage>
</organism>
<comment type="caution">
    <text evidence="5">The sequence shown here is derived from an EMBL/GenBank/DDBJ whole genome shotgun (WGS) entry which is preliminary data.</text>
</comment>
<feature type="domain" description="HTH lacI-type" evidence="4">
    <location>
        <begin position="2"/>
        <end position="57"/>
    </location>
</feature>
<dbReference type="InterPro" id="IPR028082">
    <property type="entry name" value="Peripla_BP_I"/>
</dbReference>
<dbReference type="CDD" id="cd01392">
    <property type="entry name" value="HTH_LacI"/>
    <property type="match status" value="1"/>
</dbReference>
<dbReference type="Pfam" id="PF13377">
    <property type="entry name" value="Peripla_BP_3"/>
    <property type="match status" value="1"/>
</dbReference>
<evidence type="ECO:0000313" key="6">
    <source>
        <dbReference type="Proteomes" id="UP000886886"/>
    </source>
</evidence>
<keyword evidence="3" id="KW-0804">Transcription</keyword>
<accession>A0A9D0ZXI0</accession>